<keyword evidence="2" id="KW-1185">Reference proteome</keyword>
<comment type="caution">
    <text evidence="1">The sequence shown here is derived from an EMBL/GenBank/DDBJ whole genome shotgun (WGS) entry which is preliminary data.</text>
</comment>
<gene>
    <name evidence="1" type="ORF">FMUND_956</name>
</gene>
<organism evidence="1 2">
    <name type="scientific">Fusarium mundagurra</name>
    <dbReference type="NCBI Taxonomy" id="1567541"/>
    <lineage>
        <taxon>Eukaryota</taxon>
        <taxon>Fungi</taxon>
        <taxon>Dikarya</taxon>
        <taxon>Ascomycota</taxon>
        <taxon>Pezizomycotina</taxon>
        <taxon>Sordariomycetes</taxon>
        <taxon>Hypocreomycetidae</taxon>
        <taxon>Hypocreales</taxon>
        <taxon>Nectriaceae</taxon>
        <taxon>Fusarium</taxon>
        <taxon>Fusarium fujikuroi species complex</taxon>
    </lineage>
</organism>
<evidence type="ECO:0000313" key="2">
    <source>
        <dbReference type="Proteomes" id="UP000544331"/>
    </source>
</evidence>
<accession>A0A8H5Z3X1</accession>
<sequence length="155" mass="17926">MGVSKLLSRHSCRIKIPVPELREDHNLVFHRGHLSAQSLKNDQDLNSVGSKRRLIAQRFIFSDKRPQNDVPEIILRGPVLVTDRVSAEAWCNYLRRNLSGGRWVSKMFEPEIVGPPHNGRLFLLMHLRVNGYITEALPDQWPVRHEDIDHLIKGR</sequence>
<dbReference type="Proteomes" id="UP000544331">
    <property type="component" value="Unassembled WGS sequence"/>
</dbReference>
<evidence type="ECO:0000313" key="1">
    <source>
        <dbReference type="EMBL" id="KAF5724310.1"/>
    </source>
</evidence>
<reference evidence="1 2" key="1">
    <citation type="submission" date="2020-05" db="EMBL/GenBank/DDBJ databases">
        <title>Identification and distribution of gene clusters putatively required for synthesis of sphingolipid metabolism inhibitors in phylogenetically diverse species of the filamentous fungus Fusarium.</title>
        <authorList>
            <person name="Kim H.-S."/>
            <person name="Busman M."/>
            <person name="Brown D.W."/>
            <person name="Divon H."/>
            <person name="Uhlig S."/>
            <person name="Proctor R.H."/>
        </authorList>
    </citation>
    <scope>NUCLEOTIDE SEQUENCE [LARGE SCALE GENOMIC DNA]</scope>
    <source>
        <strain evidence="1 2">NRRL 66235</strain>
    </source>
</reference>
<proteinExistence type="predicted"/>
<name>A0A8H5Z3X1_9HYPO</name>
<protein>
    <submittedName>
        <fullName evidence="1">Uncharacterized protein</fullName>
    </submittedName>
</protein>
<dbReference type="AlphaFoldDB" id="A0A8H5Z3X1"/>
<dbReference type="EMBL" id="JAAOAN010000039">
    <property type="protein sequence ID" value="KAF5724310.1"/>
    <property type="molecule type" value="Genomic_DNA"/>
</dbReference>